<keyword evidence="5" id="KW-1185">Reference proteome</keyword>
<dbReference type="EMBL" id="JAIWQS010000005">
    <property type="protein sequence ID" value="KAJ8764822.1"/>
    <property type="molecule type" value="Genomic_DNA"/>
</dbReference>
<dbReference type="AlphaFoldDB" id="A0AAV8TDG3"/>
<dbReference type="Gene3D" id="3.30.559.10">
    <property type="entry name" value="Chloramphenicol acetyltransferase-like domain"/>
    <property type="match status" value="2"/>
</dbReference>
<organism evidence="4 5">
    <name type="scientific">Erythroxylum novogranatense</name>
    <dbReference type="NCBI Taxonomy" id="1862640"/>
    <lineage>
        <taxon>Eukaryota</taxon>
        <taxon>Viridiplantae</taxon>
        <taxon>Streptophyta</taxon>
        <taxon>Embryophyta</taxon>
        <taxon>Tracheophyta</taxon>
        <taxon>Spermatophyta</taxon>
        <taxon>Magnoliopsida</taxon>
        <taxon>eudicotyledons</taxon>
        <taxon>Gunneridae</taxon>
        <taxon>Pentapetalae</taxon>
        <taxon>rosids</taxon>
        <taxon>fabids</taxon>
        <taxon>Malpighiales</taxon>
        <taxon>Erythroxylaceae</taxon>
        <taxon>Erythroxylum</taxon>
    </lineage>
</organism>
<sequence length="248" mass="28259">MAKGTILDILQDPYGNDLNMFLPFDVIDSTDLILYVQVTYFDCGGMVLGAAVSHKIADGLSGVVFLNTWAVVAHDERSTVKTPLFDATKYFPPVKLSNFDPCFELINFNNDIISRRFLFQASSINALRDRYAHKIGNRTTRIETLTAFACDRIMRTTEIMANPETMCFIKQILNLRTRMNPPLSGRCIGKYIYKLDVAMFDINADDACRSVIDEIRETVRKVDLEFLKMLQDGEAHMKMMEKRAQAQE</sequence>
<evidence type="ECO:0000256" key="1">
    <source>
        <dbReference type="ARBA" id="ARBA00009861"/>
    </source>
</evidence>
<name>A0AAV8TDG3_9ROSI</name>
<protein>
    <submittedName>
        <fullName evidence="4">Uncharacterized protein</fullName>
    </submittedName>
</protein>
<comment type="similarity">
    <text evidence="1">Belongs to the plant acyltransferase family.</text>
</comment>
<evidence type="ECO:0000313" key="4">
    <source>
        <dbReference type="EMBL" id="KAJ8764822.1"/>
    </source>
</evidence>
<comment type="caution">
    <text evidence="4">The sequence shown here is derived from an EMBL/GenBank/DDBJ whole genome shotgun (WGS) entry which is preliminary data.</text>
</comment>
<accession>A0AAV8TDG3</accession>
<evidence type="ECO:0000256" key="3">
    <source>
        <dbReference type="ARBA" id="ARBA00023315"/>
    </source>
</evidence>
<dbReference type="PANTHER" id="PTHR31623:SF17">
    <property type="entry name" value="F21J9.9"/>
    <property type="match status" value="1"/>
</dbReference>
<dbReference type="InterPro" id="IPR023213">
    <property type="entry name" value="CAT-like_dom_sf"/>
</dbReference>
<dbReference type="Proteomes" id="UP001159364">
    <property type="component" value="Linkage Group LG05"/>
</dbReference>
<dbReference type="PANTHER" id="PTHR31623">
    <property type="entry name" value="F21J9.9"/>
    <property type="match status" value="1"/>
</dbReference>
<evidence type="ECO:0000256" key="2">
    <source>
        <dbReference type="ARBA" id="ARBA00022679"/>
    </source>
</evidence>
<evidence type="ECO:0000313" key="5">
    <source>
        <dbReference type="Proteomes" id="UP001159364"/>
    </source>
</evidence>
<reference evidence="4 5" key="1">
    <citation type="submission" date="2021-09" db="EMBL/GenBank/DDBJ databases">
        <title>Genomic insights and catalytic innovation underlie evolution of tropane alkaloids biosynthesis.</title>
        <authorList>
            <person name="Wang Y.-J."/>
            <person name="Tian T."/>
            <person name="Huang J.-P."/>
            <person name="Huang S.-X."/>
        </authorList>
    </citation>
    <scope>NUCLEOTIDE SEQUENCE [LARGE SCALE GENOMIC DNA]</scope>
    <source>
        <strain evidence="4">KIB-2018</strain>
        <tissue evidence="4">Leaf</tissue>
    </source>
</reference>
<dbReference type="GO" id="GO:0016746">
    <property type="term" value="F:acyltransferase activity"/>
    <property type="evidence" value="ECO:0007669"/>
    <property type="project" value="UniProtKB-KW"/>
</dbReference>
<proteinExistence type="inferred from homology"/>
<dbReference type="Pfam" id="PF02458">
    <property type="entry name" value="Transferase"/>
    <property type="match status" value="1"/>
</dbReference>
<gene>
    <name evidence="4" type="ORF">K2173_010287</name>
</gene>
<keyword evidence="3" id="KW-0012">Acyltransferase</keyword>
<keyword evidence="2" id="KW-0808">Transferase</keyword>